<protein>
    <recommendedName>
        <fullName evidence="2">C2H2-type domain-containing protein</fullName>
    </recommendedName>
</protein>
<dbReference type="SMART" id="SM00355">
    <property type="entry name" value="ZnF_C2H2"/>
    <property type="match status" value="2"/>
</dbReference>
<dbReference type="AlphaFoldDB" id="A0A8D8PT42"/>
<dbReference type="InterPro" id="IPR052797">
    <property type="entry name" value="RegFact_GeneExpr_CellDeath"/>
</dbReference>
<dbReference type="PANTHER" id="PTHR33936:SF24">
    <property type="entry name" value="C2H2-TYPE DOMAIN-CONTAINING PROTEIN"/>
    <property type="match status" value="1"/>
</dbReference>
<dbReference type="PANTHER" id="PTHR33936">
    <property type="entry name" value="PROTEIN CBG17840"/>
    <property type="match status" value="1"/>
</dbReference>
<sequence>MNPAKENNNNNNTIKHFVILSLSKNSIFPVIVELCVFYISIKMESVVNKCFCGKEYKHLKDLRVHVKKSHSELDVNAIAPLKSKMPPTQVDSSNESNDLIHVLVFNSFSEFEEWKQKLEKDTVAQFFKNKTYCSKTGAVHHYYECHRSGFYKSEGQGKRSLKMKGSSKINGICPASIKVVVQNDVCTVHFNSHHTHECSPDYLHLTSEEKLHLAEQISRNIPFKSILDKVRDSVTQKKLDRIHPIIANKNLRRRVTKFHPNKLDELAPKLTDGVQVQIPCSECPATFENKAALSVHLQVEHSVKCVVESISLPSMDAFEKWKLEIEQTTVSKFVKERGSLKIVQGTKHYYVCHRRGYFVSKGTDKRTLKTQGSSKMNAICPAYMRVTELSSGVCSVEFMSTHVGHGQTLEDLAHLTLSDAEKKQVAESVAHGVPFSTVLKNIRDSMSDGVPQRIHLLNRTDLDNIVKQFGLNYVNKNKAKKNKAESDEDLEMPSVAISDENEAGNIVSMKNKGDVATKLQQLQERWTTALNSVTDMEGAKVLESHMDSIEATLGALKSAKSPLVPQKEENNCKSQFELQGRLYSTKKAKSSRESSIGVATGGHMSPQLLQPQVYIQPCTLESTNCESVEIFPYNDTNQCISLNL</sequence>
<dbReference type="PROSITE" id="PS50157">
    <property type="entry name" value="ZINC_FINGER_C2H2_2"/>
    <property type="match status" value="1"/>
</dbReference>
<dbReference type="InterPro" id="IPR013087">
    <property type="entry name" value="Znf_C2H2_type"/>
</dbReference>
<keyword evidence="1" id="KW-0479">Metal-binding</keyword>
<organism evidence="3">
    <name type="scientific">Cacopsylla melanoneura</name>
    <dbReference type="NCBI Taxonomy" id="428564"/>
    <lineage>
        <taxon>Eukaryota</taxon>
        <taxon>Metazoa</taxon>
        <taxon>Ecdysozoa</taxon>
        <taxon>Arthropoda</taxon>
        <taxon>Hexapoda</taxon>
        <taxon>Insecta</taxon>
        <taxon>Pterygota</taxon>
        <taxon>Neoptera</taxon>
        <taxon>Paraneoptera</taxon>
        <taxon>Hemiptera</taxon>
        <taxon>Sternorrhyncha</taxon>
        <taxon>Psylloidea</taxon>
        <taxon>Psyllidae</taxon>
        <taxon>Psyllinae</taxon>
        <taxon>Cacopsylla</taxon>
    </lineage>
</organism>
<evidence type="ECO:0000256" key="1">
    <source>
        <dbReference type="PROSITE-ProRule" id="PRU00042"/>
    </source>
</evidence>
<dbReference type="PROSITE" id="PS00028">
    <property type="entry name" value="ZINC_FINGER_C2H2_1"/>
    <property type="match status" value="1"/>
</dbReference>
<name>A0A8D8PT42_9HEMI</name>
<accession>A0A8D8PT42</accession>
<evidence type="ECO:0000259" key="2">
    <source>
        <dbReference type="PROSITE" id="PS50157"/>
    </source>
</evidence>
<dbReference type="EMBL" id="HBUF01026364">
    <property type="protein sequence ID" value="CAG6613045.1"/>
    <property type="molecule type" value="Transcribed_RNA"/>
</dbReference>
<dbReference type="EMBL" id="HBUF01026361">
    <property type="protein sequence ID" value="CAG6613042.1"/>
    <property type="molecule type" value="Transcribed_RNA"/>
</dbReference>
<dbReference type="GO" id="GO:0008270">
    <property type="term" value="F:zinc ion binding"/>
    <property type="evidence" value="ECO:0007669"/>
    <property type="project" value="UniProtKB-KW"/>
</dbReference>
<proteinExistence type="predicted"/>
<evidence type="ECO:0000313" key="3">
    <source>
        <dbReference type="EMBL" id="CAG6613045.1"/>
    </source>
</evidence>
<keyword evidence="1" id="KW-0863">Zinc-finger</keyword>
<keyword evidence="1" id="KW-0862">Zinc</keyword>
<dbReference type="EMBL" id="HBUF01026366">
    <property type="protein sequence ID" value="CAG6613047.1"/>
    <property type="molecule type" value="Transcribed_RNA"/>
</dbReference>
<feature type="domain" description="C2H2-type" evidence="2">
    <location>
        <begin position="278"/>
        <end position="302"/>
    </location>
</feature>
<reference evidence="3" key="1">
    <citation type="submission" date="2021-05" db="EMBL/GenBank/DDBJ databases">
        <authorList>
            <person name="Alioto T."/>
            <person name="Alioto T."/>
            <person name="Gomez Garrido J."/>
        </authorList>
    </citation>
    <scope>NUCLEOTIDE SEQUENCE</scope>
</reference>